<dbReference type="RefSeq" id="WP_046144188.1">
    <property type="nucleotide sequence ID" value="NZ_LAJG01000036.1"/>
</dbReference>
<evidence type="ECO:0000256" key="1">
    <source>
        <dbReference type="SAM" id="MobiDB-lite"/>
    </source>
</evidence>
<sequence>MTEYDDAFEDWLADCGNLEYDREDWPDEIIEKILNGEVTGDSFEDNADYNHAAEVYMYHYRNLLDKRSTTVATEFLFHYARQNFEFCRLITNLLEEKLKQKGGDRLSEDELLATRRRYEDPSIAHLPSHERRRIAGKPDNIEPDAVRYRLKLSEPLARLHEIRHQAFIAELHQSYLDRLSHPDEEEEGGPFASLFNRQK</sequence>
<dbReference type="PATRIC" id="fig|361041.3.peg.2687"/>
<name>A0A0F5L3F5_9HYPH</name>
<evidence type="ECO:0000313" key="3">
    <source>
        <dbReference type="Proteomes" id="UP000033514"/>
    </source>
</evidence>
<organism evidence="2 3">
    <name type="scientific">Devosia soli</name>
    <dbReference type="NCBI Taxonomy" id="361041"/>
    <lineage>
        <taxon>Bacteria</taxon>
        <taxon>Pseudomonadati</taxon>
        <taxon>Pseudomonadota</taxon>
        <taxon>Alphaproteobacteria</taxon>
        <taxon>Hyphomicrobiales</taxon>
        <taxon>Devosiaceae</taxon>
        <taxon>Devosia</taxon>
    </lineage>
</organism>
<protein>
    <submittedName>
        <fullName evidence="2">Uncharacterized protein</fullName>
    </submittedName>
</protein>
<reference evidence="2 3" key="1">
    <citation type="submission" date="2015-03" db="EMBL/GenBank/DDBJ databases">
        <authorList>
            <person name="Hassan Y.I."/>
            <person name="Lepp D."/>
            <person name="Zhou T."/>
        </authorList>
    </citation>
    <scope>NUCLEOTIDE SEQUENCE [LARGE SCALE GENOMIC DNA]</scope>
    <source>
        <strain evidence="2 3">GH2-10</strain>
    </source>
</reference>
<proteinExistence type="predicted"/>
<evidence type="ECO:0000313" key="2">
    <source>
        <dbReference type="EMBL" id="KKB76898.1"/>
    </source>
</evidence>
<dbReference type="Proteomes" id="UP000033514">
    <property type="component" value="Unassembled WGS sequence"/>
</dbReference>
<gene>
    <name evidence="2" type="ORF">VW35_16440</name>
</gene>
<dbReference type="AlphaFoldDB" id="A0A0F5L3F5"/>
<keyword evidence="3" id="KW-1185">Reference proteome</keyword>
<dbReference type="EMBL" id="LAJG01000036">
    <property type="protein sequence ID" value="KKB76898.1"/>
    <property type="molecule type" value="Genomic_DNA"/>
</dbReference>
<comment type="caution">
    <text evidence="2">The sequence shown here is derived from an EMBL/GenBank/DDBJ whole genome shotgun (WGS) entry which is preliminary data.</text>
</comment>
<accession>A0A0F5L3F5</accession>
<feature type="region of interest" description="Disordered" evidence="1">
    <location>
        <begin position="180"/>
        <end position="199"/>
    </location>
</feature>